<evidence type="ECO:0000256" key="1">
    <source>
        <dbReference type="SAM" id="MobiDB-lite"/>
    </source>
</evidence>
<dbReference type="Proteomes" id="UP000789595">
    <property type="component" value="Unassembled WGS sequence"/>
</dbReference>
<dbReference type="Gene3D" id="1.25.40.10">
    <property type="entry name" value="Tetratricopeptide repeat domain"/>
    <property type="match status" value="2"/>
</dbReference>
<comment type="caution">
    <text evidence="2">The sequence shown here is derived from an EMBL/GenBank/DDBJ whole genome shotgun (WGS) entry which is preliminary data.</text>
</comment>
<proteinExistence type="predicted"/>
<reference evidence="2" key="1">
    <citation type="submission" date="2021-11" db="EMBL/GenBank/DDBJ databases">
        <authorList>
            <consortium name="Genoscope - CEA"/>
            <person name="William W."/>
        </authorList>
    </citation>
    <scope>NUCLEOTIDE SEQUENCE</scope>
</reference>
<evidence type="ECO:0000313" key="3">
    <source>
        <dbReference type="Proteomes" id="UP000789595"/>
    </source>
</evidence>
<feature type="compositionally biased region" description="Basic residues" evidence="1">
    <location>
        <begin position="836"/>
        <end position="851"/>
    </location>
</feature>
<dbReference type="InterPro" id="IPR011990">
    <property type="entry name" value="TPR-like_helical_dom_sf"/>
</dbReference>
<dbReference type="EMBL" id="CAKKNE010000001">
    <property type="protein sequence ID" value="CAH0364550.1"/>
    <property type="molecule type" value="Genomic_DNA"/>
</dbReference>
<dbReference type="OrthoDB" id="42563at2759"/>
<evidence type="ECO:0000313" key="2">
    <source>
        <dbReference type="EMBL" id="CAH0364550.1"/>
    </source>
</evidence>
<dbReference type="AlphaFoldDB" id="A0A8J2S697"/>
<feature type="region of interest" description="Disordered" evidence="1">
    <location>
        <begin position="808"/>
        <end position="862"/>
    </location>
</feature>
<dbReference type="InterPro" id="IPR019734">
    <property type="entry name" value="TPR_rpt"/>
</dbReference>
<keyword evidence="3" id="KW-1185">Reference proteome</keyword>
<protein>
    <submittedName>
        <fullName evidence="2">Uncharacterized protein</fullName>
    </submittedName>
</protein>
<dbReference type="SUPFAM" id="SSF48452">
    <property type="entry name" value="TPR-like"/>
    <property type="match status" value="2"/>
</dbReference>
<gene>
    <name evidence="2" type="ORF">PECAL_1P09180</name>
</gene>
<sequence length="876" mass="95633">MGAAASLQEAAETDLPELVPRSQAETLLGTTLENHNEWRLHADAEDRVPRATLRSACAVTAARVEAAETFYQSLKEFYDFRKDAAALWERQPSRDALETLEPVNKAGDREYDETAFQQSVDGHPCQTIKALYEAAALCKPAFEHLMFKIQREASKHDEGEPELKLAPLKGVARAQEKARFDYGDRPHPISWVCDIVRGCLIVETPQAARVAFDALSNHDGVDIVKSSNRFKYPTPAGFRDVNVKMRLDPQKVAGSALGSALDKKACPHVVEAQIHLRPLKKFAVERDSHRFYEHFRSFFRGDWEQIEAQAQALERLFQRGSGSSLLSAVDELVADDQASASLTSSVAELVGQLGLHDKEAVLCERLAELEHKERRLTHVGVAHLRRGNALLAQGACKDAADAFRIAGRKLNNKPMLLIDAKLGQGRSLVGLGDLAGGEKVYTKTLNLLGMMAKNRICSEEAVGPVHVAKAHLLAARGEYDDAFAELAKAEKLLLAFDGKGDESPNLASVRAARADVLLRRAQALERLGDQTWSKLVNDAYHEANAAAEVLHKVCGERAKETATAFSVKAKVLVRQGKYLGRGKYLEAEEPAAKACACIADTRAAAAARATYAAALEGLGRTGDASAERRKATDALRAGQGGADMVDLLLAEAEALKKQGHGERAAEAAAEAVRAALDPRDVVRARQESADILSSLNKHDAAAAELDAALDAATKLLGKVPTPAEDLTPRSEFDTRFEVTKKMLAHPRAITEEMALLYRTRGITAEDRGRADNAVKFYGWALELFRAHDGDDKPFVAELAGRHAKLLEKFSARKARPPRPRSGVKDRPRSGTQRPKSGTRRPHSAAKYRPKSATKQPPDGTLDDLARELCALRQPSR</sequence>
<organism evidence="2 3">
    <name type="scientific">Pelagomonas calceolata</name>
    <dbReference type="NCBI Taxonomy" id="35677"/>
    <lineage>
        <taxon>Eukaryota</taxon>
        <taxon>Sar</taxon>
        <taxon>Stramenopiles</taxon>
        <taxon>Ochrophyta</taxon>
        <taxon>Pelagophyceae</taxon>
        <taxon>Pelagomonadales</taxon>
        <taxon>Pelagomonadaceae</taxon>
        <taxon>Pelagomonas</taxon>
    </lineage>
</organism>
<name>A0A8J2S697_9STRA</name>
<dbReference type="SMART" id="SM00028">
    <property type="entry name" value="TPR"/>
    <property type="match status" value="5"/>
</dbReference>
<accession>A0A8J2S697</accession>